<dbReference type="EMBL" id="UINC01140514">
    <property type="protein sequence ID" value="SVD27700.1"/>
    <property type="molecule type" value="Genomic_DNA"/>
</dbReference>
<protein>
    <submittedName>
        <fullName evidence="2">Uncharacterized protein</fullName>
    </submittedName>
</protein>
<feature type="compositionally biased region" description="Basic and acidic residues" evidence="1">
    <location>
        <begin position="209"/>
        <end position="219"/>
    </location>
</feature>
<organism evidence="2">
    <name type="scientific">marine metagenome</name>
    <dbReference type="NCBI Taxonomy" id="408172"/>
    <lineage>
        <taxon>unclassified sequences</taxon>
        <taxon>metagenomes</taxon>
        <taxon>ecological metagenomes</taxon>
    </lineage>
</organism>
<name>A0A382U068_9ZZZZ</name>
<feature type="region of interest" description="Disordered" evidence="1">
    <location>
        <begin position="158"/>
        <end position="187"/>
    </location>
</feature>
<reference evidence="2" key="1">
    <citation type="submission" date="2018-05" db="EMBL/GenBank/DDBJ databases">
        <authorList>
            <person name="Lanie J.A."/>
            <person name="Ng W.-L."/>
            <person name="Kazmierczak K.M."/>
            <person name="Andrzejewski T.M."/>
            <person name="Davidsen T.M."/>
            <person name="Wayne K.J."/>
            <person name="Tettelin H."/>
            <person name="Glass J.I."/>
            <person name="Rusch D."/>
            <person name="Podicherti R."/>
            <person name="Tsui H.-C.T."/>
            <person name="Winkler M.E."/>
        </authorList>
    </citation>
    <scope>NUCLEOTIDE SEQUENCE</scope>
</reference>
<dbReference type="AlphaFoldDB" id="A0A382U068"/>
<feature type="region of interest" description="Disordered" evidence="1">
    <location>
        <begin position="209"/>
        <end position="251"/>
    </location>
</feature>
<feature type="non-terminal residue" evidence="2">
    <location>
        <position position="1"/>
    </location>
</feature>
<evidence type="ECO:0000313" key="2">
    <source>
        <dbReference type="EMBL" id="SVD27700.1"/>
    </source>
</evidence>
<evidence type="ECO:0000256" key="1">
    <source>
        <dbReference type="SAM" id="MobiDB-lite"/>
    </source>
</evidence>
<accession>A0A382U068</accession>
<sequence length="251" mass="27836">LTHGWHMFADNHDGILLPGRFAKESGGTKNPNNWYDVGNGLKYRPRWVAYMGKEVGVYAFKTPRTDYDRQDYDNKVYINPLRPHMKDERNYAFGYNHQFLGNGRKTKGKFHKYPVHRDEITNFTDTVLGATCMGTAAGFTEAERTPYDNNGKSYSSFGNHGWTLDPPRLTPNADKGTGDPGSPRTAVDPCLSGKAIVAFLDGSVVAKSPEELGYRKDSNGKYLDTGAGGNRPTNRFFSGTGEDNGPPSLPR</sequence>
<proteinExistence type="predicted"/>
<gene>
    <name evidence="2" type="ORF">METZ01_LOCUS380554</name>
</gene>